<evidence type="ECO:0000313" key="1">
    <source>
        <dbReference type="EMBL" id="CAD74197.1"/>
    </source>
</evidence>
<sequence>MSAVWRSPRFHYTTGANAGLRIVCYWRSDSECNFSSRVCLSSSR</sequence>
<proteinExistence type="predicted"/>
<protein>
    <submittedName>
        <fullName evidence="1">Uncharacterized protein</fullName>
    </submittedName>
</protein>
<evidence type="ECO:0000313" key="2">
    <source>
        <dbReference type="Proteomes" id="UP000001025"/>
    </source>
</evidence>
<dbReference type="AlphaFoldDB" id="Q7URZ0"/>
<dbReference type="Proteomes" id="UP000001025">
    <property type="component" value="Chromosome"/>
</dbReference>
<reference evidence="1 2" key="1">
    <citation type="journal article" date="2003" name="Proc. Natl. Acad. Sci. U.S.A.">
        <title>Complete genome sequence of the marine planctomycete Pirellula sp. strain 1.</title>
        <authorList>
            <person name="Gloeckner F.O."/>
            <person name="Kube M."/>
            <person name="Bauer M."/>
            <person name="Teeling H."/>
            <person name="Lombardot T."/>
            <person name="Ludwig W."/>
            <person name="Gade D."/>
            <person name="Beck A."/>
            <person name="Borzym K."/>
            <person name="Heitmann K."/>
            <person name="Rabus R."/>
            <person name="Schlesner H."/>
            <person name="Amann R."/>
            <person name="Reinhardt R."/>
        </authorList>
    </citation>
    <scope>NUCLEOTIDE SEQUENCE [LARGE SCALE GENOMIC DNA]</scope>
    <source>
        <strain evidence="2">DSM 10527 / NCIMB 13988 / SH1</strain>
    </source>
</reference>
<dbReference type="InParanoid" id="Q7URZ0"/>
<accession>Q7URZ0</accession>
<keyword evidence="2" id="KW-1185">Reference proteome</keyword>
<organism evidence="1 2">
    <name type="scientific">Rhodopirellula baltica (strain DSM 10527 / NCIMB 13988 / SH1)</name>
    <dbReference type="NCBI Taxonomy" id="243090"/>
    <lineage>
        <taxon>Bacteria</taxon>
        <taxon>Pseudomonadati</taxon>
        <taxon>Planctomycetota</taxon>
        <taxon>Planctomycetia</taxon>
        <taxon>Pirellulales</taxon>
        <taxon>Pirellulaceae</taxon>
        <taxon>Rhodopirellula</taxon>
    </lineage>
</organism>
<dbReference type="KEGG" id="rba:RB5373"/>
<gene>
    <name evidence="1" type="ordered locus">RB5373</name>
</gene>
<dbReference type="HOGENOM" id="CLU_3221251_0_0_0"/>
<dbReference type="EnsemblBacteria" id="CAD74197">
    <property type="protein sequence ID" value="CAD74197"/>
    <property type="gene ID" value="RB5373"/>
</dbReference>
<name>Q7URZ0_RHOBA</name>
<dbReference type="STRING" id="243090.RB5373"/>
<dbReference type="EMBL" id="BX294142">
    <property type="protein sequence ID" value="CAD74197.1"/>
    <property type="molecule type" value="Genomic_DNA"/>
</dbReference>